<dbReference type="Proteomes" id="UP000015100">
    <property type="component" value="Unassembled WGS sequence"/>
</dbReference>
<gene>
    <name evidence="2" type="ORF">H072_5792</name>
</gene>
<organism evidence="2 3">
    <name type="scientific">Dactylellina haptotyla (strain CBS 200.50)</name>
    <name type="common">Nematode-trapping fungus</name>
    <name type="synonym">Monacrosporium haptotylum</name>
    <dbReference type="NCBI Taxonomy" id="1284197"/>
    <lineage>
        <taxon>Eukaryota</taxon>
        <taxon>Fungi</taxon>
        <taxon>Dikarya</taxon>
        <taxon>Ascomycota</taxon>
        <taxon>Pezizomycotina</taxon>
        <taxon>Orbiliomycetes</taxon>
        <taxon>Orbiliales</taxon>
        <taxon>Orbiliaceae</taxon>
        <taxon>Dactylellina</taxon>
    </lineage>
</organism>
<evidence type="ECO:0000313" key="2">
    <source>
        <dbReference type="EMBL" id="EPS40379.1"/>
    </source>
</evidence>
<reference evidence="3" key="2">
    <citation type="submission" date="2013-04" db="EMBL/GenBank/DDBJ databases">
        <title>Genomic mechanisms accounting for the adaptation to parasitism in nematode-trapping fungi.</title>
        <authorList>
            <person name="Ahren D.G."/>
        </authorList>
    </citation>
    <scope>NUCLEOTIDE SEQUENCE [LARGE SCALE GENOMIC DNA]</scope>
    <source>
        <strain evidence="3">CBS 200.50</strain>
    </source>
</reference>
<dbReference type="HOGENOM" id="CLU_1992550_0_0_1"/>
<keyword evidence="3" id="KW-1185">Reference proteome</keyword>
<reference evidence="2 3" key="1">
    <citation type="journal article" date="2013" name="PLoS Genet.">
        <title>Genomic mechanisms accounting for the adaptation to parasitism in nematode-trapping fungi.</title>
        <authorList>
            <person name="Meerupati T."/>
            <person name="Andersson K.M."/>
            <person name="Friman E."/>
            <person name="Kumar D."/>
            <person name="Tunlid A."/>
            <person name="Ahren D."/>
        </authorList>
    </citation>
    <scope>NUCLEOTIDE SEQUENCE [LARGE SCALE GENOMIC DNA]</scope>
    <source>
        <strain evidence="2 3">CBS 200.50</strain>
    </source>
</reference>
<evidence type="ECO:0000313" key="3">
    <source>
        <dbReference type="Proteomes" id="UP000015100"/>
    </source>
</evidence>
<comment type="caution">
    <text evidence="2">The sequence shown here is derived from an EMBL/GenBank/DDBJ whole genome shotgun (WGS) entry which is preliminary data.</text>
</comment>
<protein>
    <submittedName>
        <fullName evidence="2">Uncharacterized protein</fullName>
    </submittedName>
</protein>
<keyword evidence="1" id="KW-0732">Signal</keyword>
<name>S8ABV4_DACHA</name>
<feature type="signal peptide" evidence="1">
    <location>
        <begin position="1"/>
        <end position="15"/>
    </location>
</feature>
<feature type="chain" id="PRO_5011977389" evidence="1">
    <location>
        <begin position="16"/>
        <end position="125"/>
    </location>
</feature>
<proteinExistence type="predicted"/>
<dbReference type="AlphaFoldDB" id="S8ABV4"/>
<evidence type="ECO:0000256" key="1">
    <source>
        <dbReference type="SAM" id="SignalP"/>
    </source>
</evidence>
<accession>S8ABV4</accession>
<sequence>MKILTLLLLVPATLSYPIIRRHTALDALAATDTLYTPDISLKPPVRAVAGVEGTSAVEEGGGFAPKAGEIVGAPYIQYPPHKTANPVIAVTEPVGATANPIIVATDPIEESTKPGAVYARPPISI</sequence>
<dbReference type="EMBL" id="AQGS01000405">
    <property type="protein sequence ID" value="EPS40379.1"/>
    <property type="molecule type" value="Genomic_DNA"/>
</dbReference>